<sequence length="183" mass="18642">MTPGVASSRAVTGAAVVAALVMSLACGIKPERSTVSDGPSAAAVSAAAAPVAKLGQTITLSGGLGDNRVAVTVFSLTTRSSAVDAAWVKPAKGVFAVVKVEMKVVRGKTHACSCDFALVAADGSLFEPVWPIGFDEAMQSVTLNTGEKVAGLVVFDVPAAAAKSATIQLRPDWTNDVRGRWQS</sequence>
<comment type="caution">
    <text evidence="3">The sequence shown here is derived from an EMBL/GenBank/DDBJ whole genome shotgun (WGS) entry which is preliminary data.</text>
</comment>
<dbReference type="AlphaFoldDB" id="A0A841C2X0"/>
<keyword evidence="4" id="KW-1185">Reference proteome</keyword>
<keyword evidence="1" id="KW-0732">Signal</keyword>
<evidence type="ECO:0000256" key="1">
    <source>
        <dbReference type="ARBA" id="ARBA00022729"/>
    </source>
</evidence>
<dbReference type="InterPro" id="IPR029050">
    <property type="entry name" value="Immunoprotect_excell_Ig-like"/>
</dbReference>
<dbReference type="Proteomes" id="UP000587527">
    <property type="component" value="Unassembled WGS sequence"/>
</dbReference>
<evidence type="ECO:0000313" key="3">
    <source>
        <dbReference type="EMBL" id="MBB5873191.1"/>
    </source>
</evidence>
<dbReference type="Pfam" id="PF09167">
    <property type="entry name" value="DUF1942"/>
    <property type="match status" value="1"/>
</dbReference>
<dbReference type="SUPFAM" id="SSF81982">
    <property type="entry name" value="Antigen MPT63/MPB63 (immunoprotective extracellular protein)"/>
    <property type="match status" value="1"/>
</dbReference>
<protein>
    <recommendedName>
        <fullName evidence="2">MPT63-like domain-containing protein</fullName>
    </recommendedName>
</protein>
<dbReference type="EMBL" id="JACHMN010000003">
    <property type="protein sequence ID" value="MBB5873191.1"/>
    <property type="molecule type" value="Genomic_DNA"/>
</dbReference>
<dbReference type="Gene3D" id="2.60.40.1240">
    <property type="match status" value="1"/>
</dbReference>
<dbReference type="InterPro" id="IPR015250">
    <property type="entry name" value="MPT63-like"/>
</dbReference>
<evidence type="ECO:0000259" key="2">
    <source>
        <dbReference type="Pfam" id="PF09167"/>
    </source>
</evidence>
<feature type="domain" description="MPT63-like" evidence="2">
    <location>
        <begin position="51"/>
        <end position="165"/>
    </location>
</feature>
<organism evidence="3 4">
    <name type="scientific">Allocatelliglobosispora scoriae</name>
    <dbReference type="NCBI Taxonomy" id="643052"/>
    <lineage>
        <taxon>Bacteria</taxon>
        <taxon>Bacillati</taxon>
        <taxon>Actinomycetota</taxon>
        <taxon>Actinomycetes</taxon>
        <taxon>Micromonosporales</taxon>
        <taxon>Micromonosporaceae</taxon>
        <taxon>Allocatelliglobosispora</taxon>
    </lineage>
</organism>
<proteinExistence type="predicted"/>
<evidence type="ECO:0000313" key="4">
    <source>
        <dbReference type="Proteomes" id="UP000587527"/>
    </source>
</evidence>
<gene>
    <name evidence="3" type="ORF">F4553_006625</name>
</gene>
<dbReference type="GO" id="GO:0005615">
    <property type="term" value="C:extracellular space"/>
    <property type="evidence" value="ECO:0007669"/>
    <property type="project" value="InterPro"/>
</dbReference>
<name>A0A841C2X0_9ACTN</name>
<dbReference type="RefSeq" id="WP_184843987.1">
    <property type="nucleotide sequence ID" value="NZ_JACHMN010000003.1"/>
</dbReference>
<reference evidence="3 4" key="1">
    <citation type="submission" date="2020-08" db="EMBL/GenBank/DDBJ databases">
        <title>Sequencing the genomes of 1000 actinobacteria strains.</title>
        <authorList>
            <person name="Klenk H.-P."/>
        </authorList>
    </citation>
    <scope>NUCLEOTIDE SEQUENCE [LARGE SCALE GENOMIC DNA]</scope>
    <source>
        <strain evidence="3 4">DSM 45362</strain>
    </source>
</reference>
<accession>A0A841C2X0</accession>